<dbReference type="GO" id="GO:0046872">
    <property type="term" value="F:metal ion binding"/>
    <property type="evidence" value="ECO:0007669"/>
    <property type="project" value="UniProtKB-KW"/>
</dbReference>
<dbReference type="NCBIfam" id="TIGR00197">
    <property type="entry name" value="yjeF_nterm"/>
    <property type="match status" value="1"/>
</dbReference>
<evidence type="ECO:0000313" key="13">
    <source>
        <dbReference type="Proteomes" id="UP000051999"/>
    </source>
</evidence>
<evidence type="ECO:0000256" key="1">
    <source>
        <dbReference type="ARBA" id="ARBA00000013"/>
    </source>
</evidence>
<dbReference type="PANTHER" id="PTHR13232:SF10">
    <property type="entry name" value="NAD(P)H-HYDRATE EPIMERASE"/>
    <property type="match status" value="1"/>
</dbReference>
<feature type="binding site" evidence="10">
    <location>
        <position position="159"/>
    </location>
    <ligand>
        <name>K(+)</name>
        <dbReference type="ChEBI" id="CHEBI:29103"/>
    </ligand>
</feature>
<dbReference type="SUPFAM" id="SSF64153">
    <property type="entry name" value="YjeF N-terminal domain-like"/>
    <property type="match status" value="1"/>
</dbReference>
<dbReference type="PATRIC" id="fig|1114972.6.peg.993"/>
<comment type="catalytic activity">
    <reaction evidence="2 10">
        <text>(6R)-NADPHX = (6S)-NADPHX</text>
        <dbReference type="Rhea" id="RHEA:32227"/>
        <dbReference type="ChEBI" id="CHEBI:64076"/>
        <dbReference type="ChEBI" id="CHEBI:64077"/>
        <dbReference type="EC" id="5.1.99.6"/>
    </reaction>
</comment>
<comment type="similarity">
    <text evidence="10">Belongs to the NnrE/AIBP family.</text>
</comment>
<feature type="binding site" evidence="10">
    <location>
        <begin position="127"/>
        <end position="133"/>
    </location>
    <ligand>
        <name>(6S)-NADPHX</name>
        <dbReference type="ChEBI" id="CHEBI:64076"/>
    </ligand>
</feature>
<evidence type="ECO:0000256" key="10">
    <source>
        <dbReference type="HAMAP-Rule" id="MF_01966"/>
    </source>
</evidence>
<dbReference type="AlphaFoldDB" id="A0A0R1RAD0"/>
<protein>
    <recommendedName>
        <fullName evidence="3 10">NAD(P)H-hydrate epimerase</fullName>
        <ecNumber evidence="3 10">5.1.99.6</ecNumber>
    </recommendedName>
    <alternativeName>
        <fullName evidence="10">NAD(P)HX epimerase</fullName>
    </alternativeName>
</protein>
<keyword evidence="8 10" id="KW-0520">NAD</keyword>
<keyword evidence="6 10" id="KW-0521">NADP</keyword>
<evidence type="ECO:0000259" key="11">
    <source>
        <dbReference type="PROSITE" id="PS51385"/>
    </source>
</evidence>
<dbReference type="eggNOG" id="COG0062">
    <property type="taxonomic scope" value="Bacteria"/>
</dbReference>
<evidence type="ECO:0000256" key="3">
    <source>
        <dbReference type="ARBA" id="ARBA00012228"/>
    </source>
</evidence>
<evidence type="ECO:0000256" key="4">
    <source>
        <dbReference type="ARBA" id="ARBA00022723"/>
    </source>
</evidence>
<feature type="binding site" evidence="10">
    <location>
        <position position="61"/>
    </location>
    <ligand>
        <name>K(+)</name>
        <dbReference type="ChEBI" id="CHEBI:29103"/>
    </ligand>
</feature>
<dbReference type="Proteomes" id="UP000051999">
    <property type="component" value="Unassembled WGS sequence"/>
</dbReference>
<keyword evidence="7 10" id="KW-0630">Potassium</keyword>
<dbReference type="Gene3D" id="3.40.50.10260">
    <property type="entry name" value="YjeF N-terminal domain"/>
    <property type="match status" value="1"/>
</dbReference>
<evidence type="ECO:0000256" key="7">
    <source>
        <dbReference type="ARBA" id="ARBA00022958"/>
    </source>
</evidence>
<feature type="binding site" evidence="10">
    <location>
        <begin position="60"/>
        <end position="64"/>
    </location>
    <ligand>
        <name>(6S)-NADPHX</name>
        <dbReference type="ChEBI" id="CHEBI:64076"/>
    </ligand>
</feature>
<evidence type="ECO:0000256" key="6">
    <source>
        <dbReference type="ARBA" id="ARBA00022857"/>
    </source>
</evidence>
<evidence type="ECO:0000256" key="8">
    <source>
        <dbReference type="ARBA" id="ARBA00023027"/>
    </source>
</evidence>
<comment type="caution">
    <text evidence="10">Lacks conserved residue(s) required for the propagation of feature annotation.</text>
</comment>
<keyword evidence="13" id="KW-1185">Reference proteome</keyword>
<evidence type="ECO:0000256" key="5">
    <source>
        <dbReference type="ARBA" id="ARBA00022741"/>
    </source>
</evidence>
<dbReference type="InterPro" id="IPR032976">
    <property type="entry name" value="YJEFN_prot_NAXE-like"/>
</dbReference>
<dbReference type="InterPro" id="IPR004443">
    <property type="entry name" value="YjeF_N_dom"/>
</dbReference>
<dbReference type="PROSITE" id="PS51385">
    <property type="entry name" value="YJEF_N"/>
    <property type="match status" value="1"/>
</dbReference>
<keyword evidence="5 10" id="KW-0547">Nucleotide-binding</keyword>
<feature type="domain" description="YjeF N-terminal" evidence="11">
    <location>
        <begin position="11"/>
        <end position="213"/>
    </location>
</feature>
<evidence type="ECO:0000256" key="2">
    <source>
        <dbReference type="ARBA" id="ARBA00000909"/>
    </source>
</evidence>
<feature type="binding site" evidence="10">
    <location>
        <position position="156"/>
    </location>
    <ligand>
        <name>(6S)-NADPHX</name>
        <dbReference type="ChEBI" id="CHEBI:64076"/>
    </ligand>
</feature>
<keyword evidence="4 10" id="KW-0479">Metal-binding</keyword>
<dbReference type="EMBL" id="AZFF01000017">
    <property type="protein sequence ID" value="KRL53617.1"/>
    <property type="molecule type" value="Genomic_DNA"/>
</dbReference>
<comment type="caution">
    <text evidence="12">The sequence shown here is derived from an EMBL/GenBank/DDBJ whole genome shotgun (WGS) entry which is preliminary data.</text>
</comment>
<dbReference type="STRING" id="1114972.FD35_GL000982"/>
<comment type="function">
    <text evidence="10">Catalyzes the epimerization of the S- and R-forms of NAD(P)HX, a damaged form of NAD(P)H that is a result of enzymatic or heat-dependent hydration. This is a prerequisite for the S-specific NAD(P)H-hydrate dehydratase to allow the repair of both epimers of NAD(P)HX.</text>
</comment>
<dbReference type="EC" id="5.1.99.6" evidence="3 10"/>
<comment type="catalytic activity">
    <reaction evidence="1 10">
        <text>(6R)-NADHX = (6S)-NADHX</text>
        <dbReference type="Rhea" id="RHEA:32215"/>
        <dbReference type="ChEBI" id="CHEBI:64074"/>
        <dbReference type="ChEBI" id="CHEBI:64075"/>
        <dbReference type="EC" id="5.1.99.6"/>
    </reaction>
</comment>
<proteinExistence type="inferred from homology"/>
<organism evidence="12 13">
    <name type="scientific">Furfurilactobacillus rossiae DSM 15814</name>
    <dbReference type="NCBI Taxonomy" id="1114972"/>
    <lineage>
        <taxon>Bacteria</taxon>
        <taxon>Bacillati</taxon>
        <taxon>Bacillota</taxon>
        <taxon>Bacilli</taxon>
        <taxon>Lactobacillales</taxon>
        <taxon>Lactobacillaceae</taxon>
        <taxon>Furfurilactobacillus</taxon>
    </lineage>
</organism>
<dbReference type="RefSeq" id="WP_017260762.1">
    <property type="nucleotide sequence ID" value="NZ_AUAW01000019.1"/>
</dbReference>
<gene>
    <name evidence="10" type="primary">nnrE</name>
    <name evidence="12" type="ORF">FD35_GL000982</name>
</gene>
<keyword evidence="9 10" id="KW-0413">Isomerase</keyword>
<feature type="binding site" evidence="10">
    <location>
        <position position="123"/>
    </location>
    <ligand>
        <name>K(+)</name>
        <dbReference type="ChEBI" id="CHEBI:29103"/>
    </ligand>
</feature>
<evidence type="ECO:0000256" key="9">
    <source>
        <dbReference type="ARBA" id="ARBA00023235"/>
    </source>
</evidence>
<dbReference type="PANTHER" id="PTHR13232">
    <property type="entry name" value="NAD(P)H-HYDRATE EPIMERASE"/>
    <property type="match status" value="1"/>
</dbReference>
<dbReference type="OrthoDB" id="9806925at2"/>
<dbReference type="Pfam" id="PF03853">
    <property type="entry name" value="YjeF_N"/>
    <property type="match status" value="1"/>
</dbReference>
<name>A0A0R1RAD0_9LACO</name>
<sequence>MATTYITAAQSQAFDAYTMNQIGIPSMVLMERAALAVAHQIVNSTSFDLNNVLVVAGTGNNGGDGVAVARLLHLNHIPVTIWLLGNRDHASEQTQQQLTIADHYNIPVIADQPDMANYTTVVDAIFGVGLSRDITGKFADVVDAINAAKANVMAIDMPTGLGTDDGQIMGTVVEATETVTMSYNKLGLATDNGRRFGGIVTVADIGIYDPATLTERKS</sequence>
<dbReference type="HAMAP" id="MF_01966">
    <property type="entry name" value="NADHX_epimerase"/>
    <property type="match status" value="1"/>
</dbReference>
<accession>A0A0R1RAD0</accession>
<dbReference type="GO" id="GO:0000166">
    <property type="term" value="F:nucleotide binding"/>
    <property type="evidence" value="ECO:0007669"/>
    <property type="project" value="UniProtKB-KW"/>
</dbReference>
<dbReference type="InterPro" id="IPR036652">
    <property type="entry name" value="YjeF_N_dom_sf"/>
</dbReference>
<dbReference type="GO" id="GO:0052856">
    <property type="term" value="F:NAD(P)HX epimerase activity"/>
    <property type="evidence" value="ECO:0007669"/>
    <property type="project" value="UniProtKB-UniRule"/>
</dbReference>
<evidence type="ECO:0000313" key="12">
    <source>
        <dbReference type="EMBL" id="KRL53617.1"/>
    </source>
</evidence>
<comment type="cofactor">
    <cofactor evidence="10">
        <name>K(+)</name>
        <dbReference type="ChEBI" id="CHEBI:29103"/>
    </cofactor>
    <text evidence="10">Binds 1 potassium ion per subunit.</text>
</comment>
<reference evidence="12 13" key="1">
    <citation type="journal article" date="2015" name="Genome Announc.">
        <title>Expanding the biotechnology potential of lactobacilli through comparative genomics of 213 strains and associated genera.</title>
        <authorList>
            <person name="Sun Z."/>
            <person name="Harris H.M."/>
            <person name="McCann A."/>
            <person name="Guo C."/>
            <person name="Argimon S."/>
            <person name="Zhang W."/>
            <person name="Yang X."/>
            <person name="Jeffery I.B."/>
            <person name="Cooney J.C."/>
            <person name="Kagawa T.F."/>
            <person name="Liu W."/>
            <person name="Song Y."/>
            <person name="Salvetti E."/>
            <person name="Wrobel A."/>
            <person name="Rasinkangas P."/>
            <person name="Parkhill J."/>
            <person name="Rea M.C."/>
            <person name="O'Sullivan O."/>
            <person name="Ritari J."/>
            <person name="Douillard F.P."/>
            <person name="Paul Ross R."/>
            <person name="Yang R."/>
            <person name="Briner A.E."/>
            <person name="Felis G.E."/>
            <person name="de Vos W.M."/>
            <person name="Barrangou R."/>
            <person name="Klaenhammer T.R."/>
            <person name="Caufield P.W."/>
            <person name="Cui Y."/>
            <person name="Zhang H."/>
            <person name="O'Toole P.W."/>
        </authorList>
    </citation>
    <scope>NUCLEOTIDE SEQUENCE [LARGE SCALE GENOMIC DNA]</scope>
    <source>
        <strain evidence="12 13">DSM 15814</strain>
    </source>
</reference>